<feature type="domain" description="Nuclease associated modular" evidence="5">
    <location>
        <begin position="1"/>
        <end position="22"/>
    </location>
</feature>
<dbReference type="InterPro" id="IPR003611">
    <property type="entry name" value="NUMOD3"/>
</dbReference>
<dbReference type="GO" id="GO:0004519">
    <property type="term" value="F:endonuclease activity"/>
    <property type="evidence" value="ECO:0007669"/>
    <property type="project" value="UniProtKB-KW"/>
</dbReference>
<dbReference type="InterPro" id="IPR010896">
    <property type="entry name" value="NUMOD1"/>
</dbReference>
<reference evidence="6" key="1">
    <citation type="journal article" date="2016" name="PLoS ONE">
        <title>Intron Derived Size Polymorphism in the Mitochondrial Genomes of Closely Related Chrysoporthe Species.</title>
        <authorList>
            <person name="Kanzi A.M."/>
            <person name="Wingfield B.D."/>
            <person name="Steenkamp E.T."/>
            <person name="Naidoo S."/>
            <person name="van der Merwe N.A."/>
        </authorList>
    </citation>
    <scope>NUCLEOTIDE SEQUENCE</scope>
</reference>
<keyword evidence="6" id="KW-0496">Mitochondrion</keyword>
<dbReference type="SMART" id="SM00497">
    <property type="entry name" value="IENR1"/>
    <property type="match status" value="1"/>
</dbReference>
<dbReference type="Pfam" id="PF07453">
    <property type="entry name" value="NUMOD1"/>
    <property type="match status" value="1"/>
</dbReference>
<feature type="domain" description="Nuclease-associated modular DNA-binding 1" evidence="4">
    <location>
        <begin position="41"/>
        <end position="68"/>
    </location>
</feature>
<dbReference type="EMBL" id="KT380883">
    <property type="protein sequence ID" value="AMX22093.1"/>
    <property type="molecule type" value="Genomic_DNA"/>
</dbReference>
<dbReference type="Pfam" id="PF07460">
    <property type="entry name" value="NUMOD3"/>
    <property type="match status" value="1"/>
</dbReference>
<evidence type="ECO:0000259" key="5">
    <source>
        <dbReference type="Pfam" id="PF07460"/>
    </source>
</evidence>
<dbReference type="InterPro" id="IPR003647">
    <property type="entry name" value="Intron_nuc_1_rpt"/>
</dbReference>
<dbReference type="SUPFAM" id="SSF64496">
    <property type="entry name" value="DNA-binding domain of intron-encoded endonucleases"/>
    <property type="match status" value="1"/>
</dbReference>
<evidence type="ECO:0008006" key="7">
    <source>
        <dbReference type="Google" id="ProtNLM"/>
    </source>
</evidence>
<dbReference type="GO" id="GO:0016787">
    <property type="term" value="F:hydrolase activity"/>
    <property type="evidence" value="ECO:0007669"/>
    <property type="project" value="UniProtKB-KW"/>
</dbReference>
<evidence type="ECO:0000313" key="6">
    <source>
        <dbReference type="EMBL" id="AMX22093.1"/>
    </source>
</evidence>
<evidence type="ECO:0000256" key="1">
    <source>
        <dbReference type="ARBA" id="ARBA00022722"/>
    </source>
</evidence>
<dbReference type="GeneID" id="31078135"/>
<dbReference type="RefSeq" id="YP_009262018.1">
    <property type="nucleotide sequence ID" value="NC_030522.1"/>
</dbReference>
<keyword evidence="3" id="KW-0378">Hydrolase</keyword>
<keyword evidence="2" id="KW-0255">Endonuclease</keyword>
<accession>A0A191MX17</accession>
<sequence length="102" mass="11374">MSESRKGINNNFYGKKHTAEALNSLVNAALNRSKLSKPGVEVEITDLDTKLTTSYESIRKAAKAINSDIKSLSRREKSQLEKGINTPYRGKYIIVFKRSSPA</sequence>
<gene>
    <name evidence="6" type="primary">orf102</name>
</gene>
<geneLocation type="mitochondrion" evidence="6"/>
<keyword evidence="1" id="KW-0540">Nuclease</keyword>
<organism evidence="6">
    <name type="scientific">Chrysoporthe austroafricana</name>
    <dbReference type="NCBI Taxonomy" id="354353"/>
    <lineage>
        <taxon>Eukaryota</taxon>
        <taxon>Fungi</taxon>
        <taxon>Dikarya</taxon>
        <taxon>Ascomycota</taxon>
        <taxon>Pezizomycotina</taxon>
        <taxon>Sordariomycetes</taxon>
        <taxon>Sordariomycetidae</taxon>
        <taxon>Diaporthales</taxon>
        <taxon>Cryphonectriaceae</taxon>
        <taxon>Cryphonectria-Endothia species complex</taxon>
        <taxon>Chrysoporthe</taxon>
    </lineage>
</organism>
<dbReference type="GO" id="GO:0003677">
    <property type="term" value="F:DNA binding"/>
    <property type="evidence" value="ECO:0007669"/>
    <property type="project" value="InterPro"/>
</dbReference>
<dbReference type="AlphaFoldDB" id="A0A191MX17"/>
<proteinExistence type="predicted"/>
<evidence type="ECO:0000256" key="2">
    <source>
        <dbReference type="ARBA" id="ARBA00022759"/>
    </source>
</evidence>
<name>A0A191MX17_9PEZI</name>
<evidence type="ECO:0000256" key="3">
    <source>
        <dbReference type="ARBA" id="ARBA00022801"/>
    </source>
</evidence>
<protein>
    <recommendedName>
        <fullName evidence="7">GIY-YIG endonuclease</fullName>
    </recommendedName>
</protein>
<evidence type="ECO:0000259" key="4">
    <source>
        <dbReference type="Pfam" id="PF07453"/>
    </source>
</evidence>